<sequence length="67" mass="7662">MRESCYCGRAGEIEDREPVTDGDGRRALKCPDCGHLDHLSWLSADARVRVFEEAKRREADRRMPLTA</sequence>
<name>A0A6G8Q775_9ACTN</name>
<dbReference type="EMBL" id="CP045119">
    <property type="protein sequence ID" value="QIN82331.1"/>
    <property type="molecule type" value="Genomic_DNA"/>
</dbReference>
<accession>A0A6G8Q775</accession>
<dbReference type="Proteomes" id="UP000501452">
    <property type="component" value="Chromosome"/>
</dbReference>
<gene>
    <name evidence="1" type="ORF">GBA63_06460</name>
</gene>
<proteinExistence type="predicted"/>
<keyword evidence="2" id="KW-1185">Reference proteome</keyword>
<evidence type="ECO:0000313" key="1">
    <source>
        <dbReference type="EMBL" id="QIN82331.1"/>
    </source>
</evidence>
<dbReference type="RefSeq" id="WP_166174560.1">
    <property type="nucleotide sequence ID" value="NZ_CP045119.1"/>
</dbReference>
<evidence type="ECO:0000313" key="2">
    <source>
        <dbReference type="Proteomes" id="UP000501452"/>
    </source>
</evidence>
<protein>
    <submittedName>
        <fullName evidence="1">Uncharacterized protein</fullName>
    </submittedName>
</protein>
<dbReference type="KEGG" id="rub:GBA63_06460"/>
<organism evidence="1 2">
    <name type="scientific">Rubrobacter tropicus</name>
    <dbReference type="NCBI Taxonomy" id="2653851"/>
    <lineage>
        <taxon>Bacteria</taxon>
        <taxon>Bacillati</taxon>
        <taxon>Actinomycetota</taxon>
        <taxon>Rubrobacteria</taxon>
        <taxon>Rubrobacterales</taxon>
        <taxon>Rubrobacteraceae</taxon>
        <taxon>Rubrobacter</taxon>
    </lineage>
</organism>
<dbReference type="AlphaFoldDB" id="A0A6G8Q775"/>
<reference evidence="1 2" key="1">
    <citation type="submission" date="2019-10" db="EMBL/GenBank/DDBJ databases">
        <title>Rubrobacter sp nov SCSIO 52090 isolated from a deep-sea sediment in the South China Sea.</title>
        <authorList>
            <person name="Chen R.W."/>
        </authorList>
    </citation>
    <scope>NUCLEOTIDE SEQUENCE [LARGE SCALE GENOMIC DNA]</scope>
    <source>
        <strain evidence="1 2">SCSIO 52909</strain>
    </source>
</reference>